<name>A0A6N6M3R7_9FLAO</name>
<evidence type="ECO:0000313" key="7">
    <source>
        <dbReference type="Proteomes" id="UP000435357"/>
    </source>
</evidence>
<dbReference type="PANTHER" id="PTHR11358">
    <property type="entry name" value="ARGINASE/AGMATINASE"/>
    <property type="match status" value="1"/>
</dbReference>
<dbReference type="OrthoDB" id="9788689at2"/>
<dbReference type="InterPro" id="IPR006035">
    <property type="entry name" value="Ureohydrolase"/>
</dbReference>
<dbReference type="EMBL" id="WACR01000013">
    <property type="protein sequence ID" value="KAB1062037.1"/>
    <property type="molecule type" value="Genomic_DNA"/>
</dbReference>
<dbReference type="GO" id="GO:0006547">
    <property type="term" value="P:L-histidine metabolic process"/>
    <property type="evidence" value="ECO:0007669"/>
    <property type="project" value="UniProtKB-KW"/>
</dbReference>
<evidence type="ECO:0000256" key="4">
    <source>
        <dbReference type="ARBA" id="ARBA00023211"/>
    </source>
</evidence>
<dbReference type="Gene3D" id="3.40.800.10">
    <property type="entry name" value="Ureohydrolase domain"/>
    <property type="match status" value="1"/>
</dbReference>
<dbReference type="GO" id="GO:0008783">
    <property type="term" value="F:agmatinase activity"/>
    <property type="evidence" value="ECO:0007669"/>
    <property type="project" value="TreeGrafter"/>
</dbReference>
<accession>A0A6N6M3R7</accession>
<organism evidence="6 7">
    <name type="scientific">Salibacter halophilus</name>
    <dbReference type="NCBI Taxonomy" id="1803916"/>
    <lineage>
        <taxon>Bacteria</taxon>
        <taxon>Pseudomonadati</taxon>
        <taxon>Bacteroidota</taxon>
        <taxon>Flavobacteriia</taxon>
        <taxon>Flavobacteriales</taxon>
        <taxon>Salibacteraceae</taxon>
        <taxon>Salibacter</taxon>
    </lineage>
</organism>
<dbReference type="SUPFAM" id="SSF52768">
    <property type="entry name" value="Arginase/deacetylase"/>
    <property type="match status" value="1"/>
</dbReference>
<dbReference type="Proteomes" id="UP000435357">
    <property type="component" value="Unassembled WGS sequence"/>
</dbReference>
<evidence type="ECO:0000256" key="3">
    <source>
        <dbReference type="ARBA" id="ARBA00022808"/>
    </source>
</evidence>
<dbReference type="InterPro" id="IPR023696">
    <property type="entry name" value="Ureohydrolase_dom_sf"/>
</dbReference>
<dbReference type="GO" id="GO:0046872">
    <property type="term" value="F:metal ion binding"/>
    <property type="evidence" value="ECO:0007669"/>
    <property type="project" value="UniProtKB-KW"/>
</dbReference>
<keyword evidence="7" id="KW-1185">Reference proteome</keyword>
<comment type="caution">
    <text evidence="6">The sequence shown here is derived from an EMBL/GenBank/DDBJ whole genome shotgun (WGS) entry which is preliminary data.</text>
</comment>
<evidence type="ECO:0000313" key="6">
    <source>
        <dbReference type="EMBL" id="KAB1062037.1"/>
    </source>
</evidence>
<evidence type="ECO:0000256" key="1">
    <source>
        <dbReference type="ARBA" id="ARBA00022723"/>
    </source>
</evidence>
<gene>
    <name evidence="6" type="ORF">F3059_13250</name>
</gene>
<evidence type="ECO:0000256" key="2">
    <source>
        <dbReference type="ARBA" id="ARBA00022801"/>
    </source>
</evidence>
<comment type="similarity">
    <text evidence="5">Belongs to the arginase family.</text>
</comment>
<sequence>MMHQKLKTYSKADILKYVSKRDGETKIGEVIRSEPELLGSDRVDYVLLGIPEDIGVRGNLGKGGAYSAWDAFLNAFLNVQSNQFLKGDNVLLLGHIDFESELKSLQALSTSRPDDVGVFRSETEKIDDVVSEIIREIVEHGKIPIVIGGGHNNAYPIIKGVSTALNKPIGTINCDPHSDFRKLEGRHSGNGFSYAMENGFLKKYAVIGLHEGYNSETNIADLRENDSIYTSYFEDIFIRGKLSWNETIFNAVSFIGELETGIELDLDSIERMPVSAFTPCGISIINARQYISKVRTGSNYKYLHICEGAPLQNDINQKVTGKSISYLVCDFLKL</sequence>
<dbReference type="GO" id="GO:0033389">
    <property type="term" value="P:putrescine biosynthetic process from arginine, via agmatine"/>
    <property type="evidence" value="ECO:0007669"/>
    <property type="project" value="TreeGrafter"/>
</dbReference>
<dbReference type="Pfam" id="PF00491">
    <property type="entry name" value="Arginase"/>
    <property type="match status" value="1"/>
</dbReference>
<keyword evidence="4" id="KW-0464">Manganese</keyword>
<dbReference type="RefSeq" id="WP_151170078.1">
    <property type="nucleotide sequence ID" value="NZ_WACR01000013.1"/>
</dbReference>
<dbReference type="CDD" id="cd09988">
    <property type="entry name" value="Formimidoylglutamase"/>
    <property type="match status" value="1"/>
</dbReference>
<reference evidence="6 7" key="1">
    <citation type="submission" date="2019-09" db="EMBL/GenBank/DDBJ databases">
        <title>Genomes of Cryomorphaceae.</title>
        <authorList>
            <person name="Bowman J.P."/>
        </authorList>
    </citation>
    <scope>NUCLEOTIDE SEQUENCE [LARGE SCALE GENOMIC DNA]</scope>
    <source>
        <strain evidence="6 7">KCTC 52047</strain>
    </source>
</reference>
<protein>
    <submittedName>
        <fullName evidence="6">Formimidoylglutamase</fullName>
    </submittedName>
</protein>
<proteinExistence type="inferred from homology"/>
<dbReference type="AlphaFoldDB" id="A0A6N6M3R7"/>
<keyword evidence="3" id="KW-0369">Histidine metabolism</keyword>
<dbReference type="PANTHER" id="PTHR11358:SF35">
    <property type="entry name" value="FORMIMIDOYLGLUTAMASE"/>
    <property type="match status" value="1"/>
</dbReference>
<evidence type="ECO:0000256" key="5">
    <source>
        <dbReference type="PROSITE-ProRule" id="PRU00742"/>
    </source>
</evidence>
<keyword evidence="2" id="KW-0378">Hydrolase</keyword>
<keyword evidence="1" id="KW-0479">Metal-binding</keyword>
<dbReference type="PROSITE" id="PS51409">
    <property type="entry name" value="ARGINASE_2"/>
    <property type="match status" value="1"/>
</dbReference>